<dbReference type="AlphaFoldDB" id="A0A0G0QFU9"/>
<feature type="region of interest" description="Disordered" evidence="1">
    <location>
        <begin position="1"/>
        <end position="31"/>
    </location>
</feature>
<proteinExistence type="predicted"/>
<organism evidence="2 3">
    <name type="scientific">Candidatus Woesebacteria bacterium GW2011_GWB1_40_101</name>
    <dbReference type="NCBI Taxonomy" id="1618575"/>
    <lineage>
        <taxon>Bacteria</taxon>
        <taxon>Candidatus Woeseibacteriota</taxon>
    </lineage>
</organism>
<evidence type="ECO:0000313" key="2">
    <source>
        <dbReference type="EMBL" id="KKR39053.1"/>
    </source>
</evidence>
<dbReference type="Proteomes" id="UP000034687">
    <property type="component" value="Unassembled WGS sequence"/>
</dbReference>
<evidence type="ECO:0000313" key="3">
    <source>
        <dbReference type="Proteomes" id="UP000034687"/>
    </source>
</evidence>
<accession>A0A0G0QFU9</accession>
<dbReference type="EMBL" id="LBXW01000015">
    <property type="protein sequence ID" value="KKR39053.1"/>
    <property type="molecule type" value="Genomic_DNA"/>
</dbReference>
<sequence>MAELKEQGERSQPQNPEWKHDFSPGPSEEELTRFEGPKMLLSDEDAEKQRLQEQEFRARSEYLGREEQYSRRDPELQLLLFPESAKDINKAVLRILEKYTSLDLREANSPYRLQYYMDAADAGEFIFSHSTKDLHDEGYIDGEIGADGYLNPDGRPKKFGYAIRVDTEKREIRIKEEKETRHERRTERTKQTHYIPRFNSEGKVESLEPIQVEVETEHPDRIEKWEEVSKPTITIEKFYYGTDNRRRELHNASKAAFERLVTTARMHDLFQILESNRADISGLVTILYLKANHISNEQWGQIFNSPDIAKITPENLQNNEYGGRIDKAMRMMDLLGHAETREKMEGFMNKPTFEKIVDAAKPRALEIMRQLKYEDPEARTEEEKVVRFLVGKGAIREDGKWALRGWLSSEERDPANASPEERQWWKDKDERWTRGFNAIEREKGFADENGLIENGVRGFLTEFGNVWARGERGEIEIMLARIKLLLGDGNAIRDADRIFELTGMRDELNLEVLSEKIPTAEEIIAAHRINGERGYEEWRDQAEWWLEYFKLAGDPTASDLSKIFYPHFFRLKDILRDRPAGPLLTVSDFQRFTQSMLSLGRSEVEVSKGRKETRSLLEQWRGYAGGDTDELREEAKDLGEIDWDAVDVPEDISKTMEELKTELKDDEKALKEVLEMMIESKSAIKGGIWAYYCLMNWLAGRDNVLKAPWLFALDEKENIRALNILETYTSKEKFLSIIWHGPAIAWGNWRERYRGHRQTEKPKKLVDALEEEAKKAITKGKKAWYKGVRNLPQFPEFMAQKVKVIRATGAGYSEFEVPMLERVEGRPDEPGLAVNLGFMSIGEVAENKTKRFLREQQLR</sequence>
<protein>
    <submittedName>
        <fullName evidence="2">Uncharacterized protein</fullName>
    </submittedName>
</protein>
<evidence type="ECO:0000256" key="1">
    <source>
        <dbReference type="SAM" id="MobiDB-lite"/>
    </source>
</evidence>
<gene>
    <name evidence="2" type="ORF">UT72_C0015G0004</name>
</gene>
<reference evidence="2 3" key="1">
    <citation type="journal article" date="2015" name="Nature">
        <title>rRNA introns, odd ribosomes, and small enigmatic genomes across a large radiation of phyla.</title>
        <authorList>
            <person name="Brown C.T."/>
            <person name="Hug L.A."/>
            <person name="Thomas B.C."/>
            <person name="Sharon I."/>
            <person name="Castelle C.J."/>
            <person name="Singh A."/>
            <person name="Wilkins M.J."/>
            <person name="Williams K.H."/>
            <person name="Banfield J.F."/>
        </authorList>
    </citation>
    <scope>NUCLEOTIDE SEQUENCE [LARGE SCALE GENOMIC DNA]</scope>
</reference>
<comment type="caution">
    <text evidence="2">The sequence shown here is derived from an EMBL/GenBank/DDBJ whole genome shotgun (WGS) entry which is preliminary data.</text>
</comment>
<name>A0A0G0QFU9_9BACT</name>